<feature type="coiled-coil region" evidence="3">
    <location>
        <begin position="781"/>
        <end position="808"/>
    </location>
</feature>
<feature type="compositionally biased region" description="Basic and acidic residues" evidence="4">
    <location>
        <begin position="847"/>
        <end position="867"/>
    </location>
</feature>
<dbReference type="InterPro" id="IPR001251">
    <property type="entry name" value="CRAL-TRIO_dom"/>
</dbReference>
<feature type="region of interest" description="Disordered" evidence="4">
    <location>
        <begin position="842"/>
        <end position="884"/>
    </location>
</feature>
<dbReference type="InterPro" id="IPR056804">
    <property type="entry name" value="Spectrin_SESTD1"/>
</dbReference>
<dbReference type="GO" id="GO:0005546">
    <property type="term" value="F:phosphatidylinositol-4,5-bisphosphate binding"/>
    <property type="evidence" value="ECO:0007669"/>
    <property type="project" value="TreeGrafter"/>
</dbReference>
<dbReference type="Proteomes" id="UP000625711">
    <property type="component" value="Unassembled WGS sequence"/>
</dbReference>
<proteinExistence type="inferred from homology"/>
<comment type="caution">
    <text evidence="6">The sequence shown here is derived from an EMBL/GenBank/DDBJ whole genome shotgun (WGS) entry which is preliminary data.</text>
</comment>
<dbReference type="GO" id="GO:0010314">
    <property type="term" value="F:phosphatidylinositol-5-phosphate binding"/>
    <property type="evidence" value="ECO:0007669"/>
    <property type="project" value="TreeGrafter"/>
</dbReference>
<dbReference type="Pfam" id="PF24915">
    <property type="entry name" value="Spectrin_SESTD1"/>
    <property type="match status" value="1"/>
</dbReference>
<dbReference type="SUPFAM" id="SSF46966">
    <property type="entry name" value="Spectrin repeat"/>
    <property type="match status" value="2"/>
</dbReference>
<dbReference type="EMBL" id="JAACXV010000273">
    <property type="protein sequence ID" value="KAF7280803.1"/>
    <property type="molecule type" value="Genomic_DNA"/>
</dbReference>
<feature type="region of interest" description="Disordered" evidence="4">
    <location>
        <begin position="1"/>
        <end position="25"/>
    </location>
</feature>
<dbReference type="PANTHER" id="PTHR46607:SF1">
    <property type="entry name" value="SEC14 DOMAIN AND SPECTRIN REPEAT-CONTAINING PROTEIN 1"/>
    <property type="match status" value="1"/>
</dbReference>
<evidence type="ECO:0000256" key="4">
    <source>
        <dbReference type="SAM" id="MobiDB-lite"/>
    </source>
</evidence>
<dbReference type="PROSITE" id="PS50191">
    <property type="entry name" value="CRAL_TRIO"/>
    <property type="match status" value="1"/>
</dbReference>
<evidence type="ECO:0000256" key="2">
    <source>
        <dbReference type="ARBA" id="ARBA00038285"/>
    </source>
</evidence>
<organism evidence="6 7">
    <name type="scientific">Rhynchophorus ferrugineus</name>
    <name type="common">Red palm weevil</name>
    <name type="synonym">Curculio ferrugineus</name>
    <dbReference type="NCBI Taxonomy" id="354439"/>
    <lineage>
        <taxon>Eukaryota</taxon>
        <taxon>Metazoa</taxon>
        <taxon>Ecdysozoa</taxon>
        <taxon>Arthropoda</taxon>
        <taxon>Hexapoda</taxon>
        <taxon>Insecta</taxon>
        <taxon>Pterygota</taxon>
        <taxon>Neoptera</taxon>
        <taxon>Endopterygota</taxon>
        <taxon>Coleoptera</taxon>
        <taxon>Polyphaga</taxon>
        <taxon>Cucujiformia</taxon>
        <taxon>Curculionidae</taxon>
        <taxon>Dryophthorinae</taxon>
        <taxon>Rhynchophorus</taxon>
    </lineage>
</organism>
<evidence type="ECO:0000259" key="5">
    <source>
        <dbReference type="PROSITE" id="PS50191"/>
    </source>
</evidence>
<dbReference type="Gene3D" id="1.20.58.60">
    <property type="match status" value="1"/>
</dbReference>
<evidence type="ECO:0000256" key="1">
    <source>
        <dbReference type="ARBA" id="ARBA00022737"/>
    </source>
</evidence>
<dbReference type="Pfam" id="PF13716">
    <property type="entry name" value="CRAL_TRIO_2"/>
    <property type="match status" value="1"/>
</dbReference>
<dbReference type="OrthoDB" id="2152335at2759"/>
<feature type="compositionally biased region" description="Polar residues" evidence="4">
    <location>
        <begin position="1"/>
        <end position="11"/>
    </location>
</feature>
<dbReference type="GO" id="GO:0080025">
    <property type="term" value="F:phosphatidylinositol-3,5-bisphosphate binding"/>
    <property type="evidence" value="ECO:0007669"/>
    <property type="project" value="TreeGrafter"/>
</dbReference>
<name>A0A834ILK2_RHYFE</name>
<dbReference type="PANTHER" id="PTHR46607">
    <property type="entry name" value="SEC14 DOMAIN AND SPECTRIN REPEAT-CONTAINING PROTEIN 1"/>
    <property type="match status" value="1"/>
</dbReference>
<dbReference type="GO" id="GO:0043325">
    <property type="term" value="F:phosphatidylinositol-3,4-bisphosphate binding"/>
    <property type="evidence" value="ECO:0007669"/>
    <property type="project" value="TreeGrafter"/>
</dbReference>
<dbReference type="AlphaFoldDB" id="A0A834ILK2"/>
<reference evidence="6" key="1">
    <citation type="submission" date="2020-08" db="EMBL/GenBank/DDBJ databases">
        <title>Genome sequencing and assembly of the red palm weevil Rhynchophorus ferrugineus.</title>
        <authorList>
            <person name="Dias G.B."/>
            <person name="Bergman C.M."/>
            <person name="Manee M."/>
        </authorList>
    </citation>
    <scope>NUCLEOTIDE SEQUENCE</scope>
    <source>
        <strain evidence="6">AA-2017</strain>
        <tissue evidence="6">Whole larva</tissue>
    </source>
</reference>
<keyword evidence="3" id="KW-0175">Coiled coil</keyword>
<evidence type="ECO:0000313" key="7">
    <source>
        <dbReference type="Proteomes" id="UP000625711"/>
    </source>
</evidence>
<protein>
    <recommendedName>
        <fullName evidence="5">CRAL-TRIO domain-containing protein</fullName>
    </recommendedName>
</protein>
<dbReference type="GO" id="GO:0070273">
    <property type="term" value="F:phosphatidylinositol-4-phosphate binding"/>
    <property type="evidence" value="ECO:0007669"/>
    <property type="project" value="TreeGrafter"/>
</dbReference>
<dbReference type="GO" id="GO:0032266">
    <property type="term" value="F:phosphatidylinositol-3-phosphate binding"/>
    <property type="evidence" value="ECO:0007669"/>
    <property type="project" value="TreeGrafter"/>
</dbReference>
<accession>A0A834ILK2</accession>
<sequence>MPMARNRSSASPRDGSTRPTSRFPRSRFGRCVGWTATVPQRTAQTYFQPRWHHHTQFKEVMEVKPDLSCLEGKPSAFLPGTVDKNGHPIILVVVPQETGSSDLTKQLQYLLSIFSESTRSKGYTAIVDARKGSWKHSKSYVKQVEDTLKSNEIRQLIIIKPDGFWDKQRVENCTSSHKDHEVICIPRSRINKFVDQSQLPTELGGSFVYNHDKWMENRKKVEEFYKDAEMTIEELQELHQHMVSSRALRASQVEEAITISSDMTEATKMLVHNVTETGKELVQNIEYENRTRKLSIDNIDKVFTPQDTLDTIEKIHQVIRDIKQQQQLIETAWIDIERDLVDTKDLNVLKEGVDKVTNWILGPAEKLLNSNQKVGYDVTSAEELRRDHEAIEFQCWEAYGSYAELLHKINLVTKFDSEAKDQHKDLISQKEFMDFVCKSFALRLERRRNVLITSQRFFRLVSEYFDKTGEVFDSLVMGSDVNDFKGAGIKLKKLQENQAYLDSIDQELRKEGEKLSDMLSMPVKDSLGQEINTDYSEDIVNIKDVLDATVARKNIFSDSVELQKLTLQQVTLIDSYEKDAEQAVSWLGDILKVMLRDHGHVGCSVYEIQSQKEEHQMFQETAKDAYNYGCQLLNASLLLRQSCKLPLESHNSLYQTLKSYWDRILCISQEQMTRLRVSAVFYRSIEEQCNQIRDMREAVATIPLMNLCKKRVRVQQYFEDREKLMVEVGRMVRLGKLLRSRLREPLYEEESFFIPSSIHNPSEDEFQSLCQNSIENNEIAIEAISEKLAEVTQLSEELDQALKSAQQDCIVFSTASTSTTNLFNEVNNNYITSYKKTDVMDVNKSPEQIDKSPRQDDSLRSDEEFHTASDTTLQHSRSSSYNTASECEQHFSPWWQYGKDDMRENIAKEKMVLAVGCPPEGQLPPVDEVLKPSPDVPPGKIVREVTETTHFKVHQQHSLGVKSFVLTSETVRDKNDQGSTTREESIRLGSSGRVLLQDGKAVPEIDEDELLKRMKEVGVFEREETWNHYSSYRDVTKQTIKNFMLS</sequence>
<evidence type="ECO:0000256" key="3">
    <source>
        <dbReference type="SAM" id="Coils"/>
    </source>
</evidence>
<evidence type="ECO:0000313" key="6">
    <source>
        <dbReference type="EMBL" id="KAF7280803.1"/>
    </source>
</evidence>
<keyword evidence="7" id="KW-1185">Reference proteome</keyword>
<feature type="domain" description="CRAL-TRIO" evidence="5">
    <location>
        <begin position="65"/>
        <end position="211"/>
    </location>
</feature>
<comment type="similarity">
    <text evidence="2">Belongs to the SOLO family.</text>
</comment>
<keyword evidence="1" id="KW-0677">Repeat</keyword>
<gene>
    <name evidence="6" type="ORF">GWI33_005466</name>
</gene>
<feature type="compositionally biased region" description="Polar residues" evidence="4">
    <location>
        <begin position="868"/>
        <end position="884"/>
    </location>
</feature>